<dbReference type="AlphaFoldDB" id="A0A6H2A3B4"/>
<evidence type="ECO:0000313" key="1">
    <source>
        <dbReference type="EMBL" id="QJA54219.1"/>
    </source>
</evidence>
<reference evidence="1" key="1">
    <citation type="submission" date="2020-03" db="EMBL/GenBank/DDBJ databases">
        <title>The deep terrestrial virosphere.</title>
        <authorList>
            <person name="Holmfeldt K."/>
            <person name="Nilsson E."/>
            <person name="Simone D."/>
            <person name="Lopez-Fernandez M."/>
            <person name="Wu X."/>
            <person name="de Brujin I."/>
            <person name="Lundin D."/>
            <person name="Andersson A."/>
            <person name="Bertilsson S."/>
            <person name="Dopson M."/>
        </authorList>
    </citation>
    <scope>NUCLEOTIDE SEQUENCE</scope>
    <source>
        <strain evidence="1">TM448A04519</strain>
    </source>
</reference>
<sequence length="71" mass="8111">MKCPWRFRGRYFDLQTTELIGGDCLQAECAWWDEVLKRCGVTTLGACLDGILSTVKELYDKMPHEDGAGRR</sequence>
<organism evidence="1">
    <name type="scientific">viral metagenome</name>
    <dbReference type="NCBI Taxonomy" id="1070528"/>
    <lineage>
        <taxon>unclassified sequences</taxon>
        <taxon>metagenomes</taxon>
        <taxon>organismal metagenomes</taxon>
    </lineage>
</organism>
<gene>
    <name evidence="1" type="ORF">TM448A04519_0007</name>
</gene>
<dbReference type="EMBL" id="MT144487">
    <property type="protein sequence ID" value="QJA54219.1"/>
    <property type="molecule type" value="Genomic_DNA"/>
</dbReference>
<name>A0A6H2A3B4_9ZZZZ</name>
<accession>A0A6H2A3B4</accession>
<protein>
    <submittedName>
        <fullName evidence="1">Uncharacterized protein</fullName>
    </submittedName>
</protein>
<proteinExistence type="predicted"/>